<feature type="transmembrane region" description="Helical" evidence="1">
    <location>
        <begin position="60"/>
        <end position="80"/>
    </location>
</feature>
<protein>
    <submittedName>
        <fullName evidence="2">Short-chain fatty acids transporter</fullName>
    </submittedName>
</protein>
<dbReference type="Pfam" id="PF02667">
    <property type="entry name" value="SCFA_trans"/>
    <property type="match status" value="1"/>
</dbReference>
<sequence>MLNNFSKKLCDLAEKYMPEPFTLATMITFFVCAIAVLFTPTTSTQVLEYWYKDFWSFLPFSMQMCMILVTGFALSTTTVVKKMIRYIARWPKNNVQATFVVSFISIFFGFINWGLALIIGAFLARQVAIEGRRKNISLHYPILGAAGYMGLAVWHGGLSGSAPLLLATKGHFLEKFTGIVPVYTTLFSPLNIACTIILLIGIPVFLAALAPRNEDEMVTFCEQIEEEDDISSAKSYVGVFLGLVGCVYIIQHLWIQQKNFDLNILNFSFLFIGILLHRDLDNYFHAVKGGVKACAGIILLFPFYAGIKGIMVHSGLAQNIAQAFADISSSTTLPIYTFISSGITNFFIPSGGGQWIVQGDIVIQSSQQLGISTHKATLAFCYGDQWTNLLQPFWALALLEITGLRAKDIMGYCMAVMLVGIPVFITLLYIFH</sequence>
<keyword evidence="1" id="KW-0472">Membrane</keyword>
<feature type="transmembrane region" description="Helical" evidence="1">
    <location>
        <begin position="21"/>
        <end position="40"/>
    </location>
</feature>
<feature type="transmembrane region" description="Helical" evidence="1">
    <location>
        <begin position="236"/>
        <end position="255"/>
    </location>
</feature>
<evidence type="ECO:0000313" key="3">
    <source>
        <dbReference type="Proteomes" id="UP000326354"/>
    </source>
</evidence>
<dbReference type="PANTHER" id="PTHR41983">
    <property type="entry name" value="SHORT-CHAIN FATTY ACID TRANSPORTER-RELATED"/>
    <property type="match status" value="1"/>
</dbReference>
<dbReference type="AlphaFoldDB" id="A0A5S9F7M6"/>
<organism evidence="2 3">
    <name type="scientific">Uabimicrobium amorphum</name>
    <dbReference type="NCBI Taxonomy" id="2596890"/>
    <lineage>
        <taxon>Bacteria</taxon>
        <taxon>Pseudomonadati</taxon>
        <taxon>Planctomycetota</taxon>
        <taxon>Candidatus Uabimicrobiia</taxon>
        <taxon>Candidatus Uabimicrobiales</taxon>
        <taxon>Candidatus Uabimicrobiaceae</taxon>
        <taxon>Candidatus Uabimicrobium</taxon>
    </lineage>
</organism>
<dbReference type="GO" id="GO:0005886">
    <property type="term" value="C:plasma membrane"/>
    <property type="evidence" value="ECO:0007669"/>
    <property type="project" value="TreeGrafter"/>
</dbReference>
<evidence type="ECO:0000313" key="2">
    <source>
        <dbReference type="EMBL" id="BBM87879.1"/>
    </source>
</evidence>
<feature type="transmembrane region" description="Helical" evidence="1">
    <location>
        <begin position="290"/>
        <end position="307"/>
    </location>
</feature>
<accession>A0A5S9F7M6</accession>
<dbReference type="EMBL" id="AP019860">
    <property type="protein sequence ID" value="BBM87879.1"/>
    <property type="molecule type" value="Genomic_DNA"/>
</dbReference>
<name>A0A5S9F7M6_UABAM</name>
<dbReference type="OrthoDB" id="255482at2"/>
<proteinExistence type="predicted"/>
<dbReference type="Proteomes" id="UP000326354">
    <property type="component" value="Chromosome"/>
</dbReference>
<dbReference type="PANTHER" id="PTHR41983:SF2">
    <property type="entry name" value="SHORT-CHAIN FATTY ACID TRANSPORTER-RELATED"/>
    <property type="match status" value="1"/>
</dbReference>
<feature type="transmembrane region" description="Helical" evidence="1">
    <location>
        <begin position="142"/>
        <end position="166"/>
    </location>
</feature>
<feature type="transmembrane region" description="Helical" evidence="1">
    <location>
        <begin position="100"/>
        <end position="122"/>
    </location>
</feature>
<reference evidence="2 3" key="1">
    <citation type="submission" date="2019-08" db="EMBL/GenBank/DDBJ databases">
        <title>Complete genome sequence of Candidatus Uab amorphum.</title>
        <authorList>
            <person name="Shiratori T."/>
            <person name="Suzuki S."/>
            <person name="Kakizawa Y."/>
            <person name="Ishida K."/>
        </authorList>
    </citation>
    <scope>NUCLEOTIDE SEQUENCE [LARGE SCALE GENOMIC DNA]</scope>
    <source>
        <strain evidence="2 3">SRT547</strain>
    </source>
</reference>
<feature type="transmembrane region" description="Helical" evidence="1">
    <location>
        <begin position="186"/>
        <end position="210"/>
    </location>
</feature>
<feature type="transmembrane region" description="Helical" evidence="1">
    <location>
        <begin position="409"/>
        <end position="431"/>
    </location>
</feature>
<gene>
    <name evidence="2" type="ORF">UABAM_06294</name>
</gene>
<feature type="transmembrane region" description="Helical" evidence="1">
    <location>
        <begin position="262"/>
        <end position="278"/>
    </location>
</feature>
<keyword evidence="3" id="KW-1185">Reference proteome</keyword>
<dbReference type="RefSeq" id="WP_151971872.1">
    <property type="nucleotide sequence ID" value="NZ_AP019860.1"/>
</dbReference>
<keyword evidence="1" id="KW-0812">Transmembrane</keyword>
<keyword evidence="1" id="KW-1133">Transmembrane helix</keyword>
<dbReference type="KEGG" id="uam:UABAM_06294"/>
<dbReference type="InterPro" id="IPR006160">
    <property type="entry name" value="SCFA_transpt_AtoE"/>
</dbReference>
<evidence type="ECO:0000256" key="1">
    <source>
        <dbReference type="SAM" id="Phobius"/>
    </source>
</evidence>